<accession>A0A0L0S0X9</accession>
<dbReference type="SUPFAM" id="SSF53335">
    <property type="entry name" value="S-adenosyl-L-methionine-dependent methyltransferases"/>
    <property type="match status" value="1"/>
</dbReference>
<evidence type="ECO:0000256" key="1">
    <source>
        <dbReference type="SAM" id="MobiDB-lite"/>
    </source>
</evidence>
<feature type="compositionally biased region" description="Low complexity" evidence="1">
    <location>
        <begin position="42"/>
        <end position="58"/>
    </location>
</feature>
<dbReference type="OrthoDB" id="416496at2759"/>
<sequence>MAGKPTKKSSSNKRPGPPLRAPPTHAAVPSQPAPTAAKPSNPTLSTPAGATPAAGSGSWWSRLSPRGKAAFAVGGIAVYAAGVYGFFQLQRPPTSDSEHDRHDACAVAGSDQPDRRAVYDEIARDYDREIARDEWAMGMLLVRRWMVGKAKGDTLEIAAGTGRNLAYYRFPRVSHLTLTDTSSAMLAEAAKHISPTSTPSTDLVGAKDALPISLIEADATRLPFASNNFDTVVSTMSLCSVHDPTLAVREAVRVTKPGGRVLLVEHGRGHYNWLNRALDRSAEKHAEKWGCYFHRPIGQIVDAALAPVAQVVESDGKVAEGMAVATEPLAKITSVTRLHLGTTWMIEIEKVRASAVETVD</sequence>
<feature type="domain" description="Methyltransferase type 11" evidence="2">
    <location>
        <begin position="155"/>
        <end position="262"/>
    </location>
</feature>
<feature type="region of interest" description="Disordered" evidence="1">
    <location>
        <begin position="1"/>
        <end position="59"/>
    </location>
</feature>
<reference evidence="4" key="2">
    <citation type="submission" date="2009-11" db="EMBL/GenBank/DDBJ databases">
        <title>The Genome Sequence of Allomyces macrogynus strain ATCC 38327.</title>
        <authorList>
            <consortium name="The Broad Institute Genome Sequencing Platform"/>
            <person name="Russ C."/>
            <person name="Cuomo C."/>
            <person name="Shea T."/>
            <person name="Young S.K."/>
            <person name="Zeng Q."/>
            <person name="Koehrsen M."/>
            <person name="Haas B."/>
            <person name="Borodovsky M."/>
            <person name="Guigo R."/>
            <person name="Alvarado L."/>
            <person name="Berlin A."/>
            <person name="Borenstein D."/>
            <person name="Chen Z."/>
            <person name="Engels R."/>
            <person name="Freedman E."/>
            <person name="Gellesch M."/>
            <person name="Goldberg J."/>
            <person name="Griggs A."/>
            <person name="Gujja S."/>
            <person name="Heiman D."/>
            <person name="Hepburn T."/>
            <person name="Howarth C."/>
            <person name="Jen D."/>
            <person name="Larson L."/>
            <person name="Lewis B."/>
            <person name="Mehta T."/>
            <person name="Park D."/>
            <person name="Pearson M."/>
            <person name="Roberts A."/>
            <person name="Saif S."/>
            <person name="Shenoy N."/>
            <person name="Sisk P."/>
            <person name="Stolte C."/>
            <person name="Sykes S."/>
            <person name="Walk T."/>
            <person name="White J."/>
            <person name="Yandava C."/>
            <person name="Burger G."/>
            <person name="Gray M.W."/>
            <person name="Holland P.W.H."/>
            <person name="King N."/>
            <person name="Lang F.B.F."/>
            <person name="Roger A.J."/>
            <person name="Ruiz-Trillo I."/>
            <person name="Lander E."/>
            <person name="Nusbaum C."/>
        </authorList>
    </citation>
    <scope>NUCLEOTIDE SEQUENCE [LARGE SCALE GENOMIC DNA]</scope>
    <source>
        <strain evidence="4">ATCC 38327</strain>
    </source>
</reference>
<proteinExistence type="predicted"/>
<dbReference type="eggNOG" id="KOG4300">
    <property type="taxonomic scope" value="Eukaryota"/>
</dbReference>
<evidence type="ECO:0000313" key="3">
    <source>
        <dbReference type="EMBL" id="KNE56060.1"/>
    </source>
</evidence>
<reference evidence="3 4" key="1">
    <citation type="submission" date="2009-11" db="EMBL/GenBank/DDBJ databases">
        <title>Annotation of Allomyces macrogynus ATCC 38327.</title>
        <authorList>
            <consortium name="The Broad Institute Genome Sequencing Platform"/>
            <person name="Russ C."/>
            <person name="Cuomo C."/>
            <person name="Burger G."/>
            <person name="Gray M.W."/>
            <person name="Holland P.W.H."/>
            <person name="King N."/>
            <person name="Lang F.B.F."/>
            <person name="Roger A.J."/>
            <person name="Ruiz-Trillo I."/>
            <person name="Young S.K."/>
            <person name="Zeng Q."/>
            <person name="Gargeya S."/>
            <person name="Fitzgerald M."/>
            <person name="Haas B."/>
            <person name="Abouelleil A."/>
            <person name="Alvarado L."/>
            <person name="Arachchi H.M."/>
            <person name="Berlin A."/>
            <person name="Chapman S.B."/>
            <person name="Gearin G."/>
            <person name="Goldberg J."/>
            <person name="Griggs A."/>
            <person name="Gujja S."/>
            <person name="Hansen M."/>
            <person name="Heiman D."/>
            <person name="Howarth C."/>
            <person name="Larimer J."/>
            <person name="Lui A."/>
            <person name="MacDonald P.J.P."/>
            <person name="McCowen C."/>
            <person name="Montmayeur A."/>
            <person name="Murphy C."/>
            <person name="Neiman D."/>
            <person name="Pearson M."/>
            <person name="Priest M."/>
            <person name="Roberts A."/>
            <person name="Saif S."/>
            <person name="Shea T."/>
            <person name="Sisk P."/>
            <person name="Stolte C."/>
            <person name="Sykes S."/>
            <person name="Wortman J."/>
            <person name="Nusbaum C."/>
            <person name="Birren B."/>
        </authorList>
    </citation>
    <scope>NUCLEOTIDE SEQUENCE [LARGE SCALE GENOMIC DNA]</scope>
    <source>
        <strain evidence="3 4">ATCC 38327</strain>
    </source>
</reference>
<evidence type="ECO:0000259" key="2">
    <source>
        <dbReference type="Pfam" id="PF08241"/>
    </source>
</evidence>
<dbReference type="AlphaFoldDB" id="A0A0L0S0X9"/>
<dbReference type="GO" id="GO:0008757">
    <property type="term" value="F:S-adenosylmethionine-dependent methyltransferase activity"/>
    <property type="evidence" value="ECO:0007669"/>
    <property type="project" value="InterPro"/>
</dbReference>
<dbReference type="CDD" id="cd02440">
    <property type="entry name" value="AdoMet_MTases"/>
    <property type="match status" value="1"/>
</dbReference>
<dbReference type="InterPro" id="IPR013216">
    <property type="entry name" value="Methyltransf_11"/>
</dbReference>
<feature type="compositionally biased region" description="Basic residues" evidence="1">
    <location>
        <begin position="1"/>
        <end position="11"/>
    </location>
</feature>
<keyword evidence="4" id="KW-1185">Reference proteome</keyword>
<dbReference type="STRING" id="578462.A0A0L0S0X9"/>
<organism evidence="3 4">
    <name type="scientific">Allomyces macrogynus (strain ATCC 38327)</name>
    <name type="common">Allomyces javanicus var. macrogynus</name>
    <dbReference type="NCBI Taxonomy" id="578462"/>
    <lineage>
        <taxon>Eukaryota</taxon>
        <taxon>Fungi</taxon>
        <taxon>Fungi incertae sedis</taxon>
        <taxon>Blastocladiomycota</taxon>
        <taxon>Blastocladiomycetes</taxon>
        <taxon>Blastocladiales</taxon>
        <taxon>Blastocladiaceae</taxon>
        <taxon>Allomyces</taxon>
    </lineage>
</organism>
<dbReference type="Gene3D" id="3.40.50.150">
    <property type="entry name" value="Vaccinia Virus protein VP39"/>
    <property type="match status" value="1"/>
</dbReference>
<dbReference type="OMA" id="EKLMRMG"/>
<name>A0A0L0S0X9_ALLM3</name>
<dbReference type="EMBL" id="GG745330">
    <property type="protein sequence ID" value="KNE56060.1"/>
    <property type="molecule type" value="Genomic_DNA"/>
</dbReference>
<dbReference type="PANTHER" id="PTHR42912">
    <property type="entry name" value="METHYLTRANSFERASE"/>
    <property type="match status" value="1"/>
</dbReference>
<dbReference type="InterPro" id="IPR050508">
    <property type="entry name" value="Methyltransf_Superfamily"/>
</dbReference>
<gene>
    <name evidence="3" type="ORF">AMAG_01903</name>
</gene>
<dbReference type="Pfam" id="PF08241">
    <property type="entry name" value="Methyltransf_11"/>
    <property type="match status" value="1"/>
</dbReference>
<evidence type="ECO:0000313" key="4">
    <source>
        <dbReference type="Proteomes" id="UP000054350"/>
    </source>
</evidence>
<protein>
    <recommendedName>
        <fullName evidence="2">Methyltransferase type 11 domain-containing protein</fullName>
    </recommendedName>
</protein>
<dbReference type="VEuPathDB" id="FungiDB:AMAG_01903"/>
<dbReference type="InterPro" id="IPR029063">
    <property type="entry name" value="SAM-dependent_MTases_sf"/>
</dbReference>
<dbReference type="PANTHER" id="PTHR42912:SF96">
    <property type="entry name" value="METHYLTRANSFERASE DOMAIN-CONTAINING PROTEIN"/>
    <property type="match status" value="1"/>
</dbReference>
<dbReference type="Proteomes" id="UP000054350">
    <property type="component" value="Unassembled WGS sequence"/>
</dbReference>